<evidence type="ECO:0000256" key="2">
    <source>
        <dbReference type="ARBA" id="ARBA00013095"/>
    </source>
</evidence>
<organism evidence="12 13">
    <name type="scientific">Oleoguttula mirabilis</name>
    <dbReference type="NCBI Taxonomy" id="1507867"/>
    <lineage>
        <taxon>Eukaryota</taxon>
        <taxon>Fungi</taxon>
        <taxon>Dikarya</taxon>
        <taxon>Ascomycota</taxon>
        <taxon>Pezizomycotina</taxon>
        <taxon>Dothideomycetes</taxon>
        <taxon>Dothideomycetidae</taxon>
        <taxon>Mycosphaerellales</taxon>
        <taxon>Teratosphaeriaceae</taxon>
        <taxon>Oleoguttula</taxon>
    </lineage>
</organism>
<comment type="similarity">
    <text evidence="1">Belongs to the cutinase family.</text>
</comment>
<dbReference type="Gene3D" id="3.40.50.1820">
    <property type="entry name" value="alpha/beta hydrolase"/>
    <property type="match status" value="1"/>
</dbReference>
<dbReference type="InterPro" id="IPR000675">
    <property type="entry name" value="Cutinase/axe"/>
</dbReference>
<keyword evidence="3" id="KW-0719">Serine esterase</keyword>
<feature type="signal peptide" evidence="11">
    <location>
        <begin position="1"/>
        <end position="19"/>
    </location>
</feature>
<evidence type="ECO:0000256" key="6">
    <source>
        <dbReference type="ARBA" id="ARBA00023157"/>
    </source>
</evidence>
<dbReference type="SUPFAM" id="SSF53474">
    <property type="entry name" value="alpha/beta-Hydrolases"/>
    <property type="match status" value="1"/>
</dbReference>
<evidence type="ECO:0000313" key="13">
    <source>
        <dbReference type="Proteomes" id="UP001324427"/>
    </source>
</evidence>
<evidence type="ECO:0000256" key="4">
    <source>
        <dbReference type="ARBA" id="ARBA00022729"/>
    </source>
</evidence>
<dbReference type="PANTHER" id="PTHR48250:SF2">
    <property type="entry name" value="CUTINASE"/>
    <property type="match status" value="1"/>
</dbReference>
<dbReference type="GO" id="GO:0016052">
    <property type="term" value="P:carbohydrate catabolic process"/>
    <property type="evidence" value="ECO:0007669"/>
    <property type="project" value="TreeGrafter"/>
</dbReference>
<keyword evidence="13" id="KW-1185">Reference proteome</keyword>
<comment type="catalytic activity">
    <reaction evidence="7">
        <text>cutin + H2O = cutin monomers.</text>
        <dbReference type="EC" id="3.1.1.74"/>
    </reaction>
</comment>
<proteinExistence type="inferred from homology"/>
<protein>
    <recommendedName>
        <fullName evidence="2">cutinase</fullName>
        <ecNumber evidence="2">3.1.1.74</ecNumber>
    </recommendedName>
</protein>
<feature type="disulfide bond" evidence="9">
    <location>
        <begin position="152"/>
        <end position="159"/>
    </location>
</feature>
<feature type="active site" evidence="8">
    <location>
        <position position="156"/>
    </location>
</feature>
<dbReference type="Proteomes" id="UP001324427">
    <property type="component" value="Unassembled WGS sequence"/>
</dbReference>
<accession>A0AAV9JVE8</accession>
<comment type="caution">
    <text evidence="12">The sequence shown here is derived from an EMBL/GenBank/DDBJ whole genome shotgun (WGS) entry which is preliminary data.</text>
</comment>
<dbReference type="InterPro" id="IPR011150">
    <property type="entry name" value="Cutinase_monf"/>
</dbReference>
<evidence type="ECO:0000256" key="3">
    <source>
        <dbReference type="ARBA" id="ARBA00022487"/>
    </source>
</evidence>
<dbReference type="PANTHER" id="PTHR48250">
    <property type="entry name" value="CUTINASE 2-RELATED"/>
    <property type="match status" value="1"/>
</dbReference>
<evidence type="ECO:0000256" key="9">
    <source>
        <dbReference type="PIRSR" id="PIRSR611150-2"/>
    </source>
</evidence>
<name>A0AAV9JVE8_9PEZI</name>
<evidence type="ECO:0000256" key="5">
    <source>
        <dbReference type="ARBA" id="ARBA00022801"/>
    </source>
</evidence>
<feature type="chain" id="PRO_5043564059" description="cutinase" evidence="11">
    <location>
        <begin position="20"/>
        <end position="249"/>
    </location>
</feature>
<evidence type="ECO:0000256" key="10">
    <source>
        <dbReference type="SAM" id="MobiDB-lite"/>
    </source>
</evidence>
<dbReference type="GO" id="GO:0005576">
    <property type="term" value="C:extracellular region"/>
    <property type="evidence" value="ECO:0007669"/>
    <property type="project" value="InterPro"/>
</dbReference>
<sequence>MQFTATLSYLLYAASVAIAAPLHEKRTGTSYTSGTTATDVTDGGKFLRRSFPLGLPDNIQSGVDYTASIASNIDMGSKGGPVMAQLVATALKNCPNTKIAISGYSQGGEVCHYAVKSGGLSADDVSAAVIYGDPEDGTSVGDLPASKLKEFCASGDGVCEDHTFDISAAHLSYSSSSDIEDGAQFIISAAGATATSSGSSSNTTSSSTTSSSASATSSSSSLASILSSLSGSDDSSELSGLSGLFKRFF</sequence>
<reference evidence="12 13" key="1">
    <citation type="submission" date="2021-11" db="EMBL/GenBank/DDBJ databases">
        <title>Black yeast isolated from Biological Soil Crust.</title>
        <authorList>
            <person name="Kurbessoian T."/>
        </authorList>
    </citation>
    <scope>NUCLEOTIDE SEQUENCE [LARGE SCALE GENOMIC DNA]</scope>
    <source>
        <strain evidence="12 13">CCFEE 5522</strain>
    </source>
</reference>
<feature type="active site" description="Nucleophile" evidence="8">
    <location>
        <position position="105"/>
    </location>
</feature>
<keyword evidence="5" id="KW-0378">Hydrolase</keyword>
<dbReference type="SMART" id="SM01110">
    <property type="entry name" value="Cutinase"/>
    <property type="match status" value="1"/>
</dbReference>
<feature type="region of interest" description="Disordered" evidence="10">
    <location>
        <begin position="194"/>
        <end position="218"/>
    </location>
</feature>
<gene>
    <name evidence="12" type="ORF">LTR36_006561</name>
</gene>
<dbReference type="InterPro" id="IPR029058">
    <property type="entry name" value="AB_hydrolase_fold"/>
</dbReference>
<dbReference type="AlphaFoldDB" id="A0AAV9JVE8"/>
<evidence type="ECO:0000256" key="11">
    <source>
        <dbReference type="SAM" id="SignalP"/>
    </source>
</evidence>
<keyword evidence="6 9" id="KW-1015">Disulfide bond</keyword>
<keyword evidence="4 11" id="KW-0732">Signal</keyword>
<feature type="active site" description="Proton donor/acceptor" evidence="8">
    <location>
        <position position="170"/>
    </location>
</feature>
<evidence type="ECO:0000256" key="8">
    <source>
        <dbReference type="PIRSR" id="PIRSR611150-1"/>
    </source>
</evidence>
<dbReference type="EC" id="3.1.1.74" evidence="2"/>
<evidence type="ECO:0000256" key="7">
    <source>
        <dbReference type="ARBA" id="ARBA00034045"/>
    </source>
</evidence>
<dbReference type="Pfam" id="PF01083">
    <property type="entry name" value="Cutinase"/>
    <property type="match status" value="1"/>
</dbReference>
<dbReference type="GO" id="GO:0050525">
    <property type="term" value="F:cutinase activity"/>
    <property type="evidence" value="ECO:0007669"/>
    <property type="project" value="UniProtKB-EC"/>
</dbReference>
<evidence type="ECO:0000313" key="12">
    <source>
        <dbReference type="EMBL" id="KAK4549564.1"/>
    </source>
</evidence>
<dbReference type="EMBL" id="JAVFHQ010000004">
    <property type="protein sequence ID" value="KAK4549564.1"/>
    <property type="molecule type" value="Genomic_DNA"/>
</dbReference>
<evidence type="ECO:0000256" key="1">
    <source>
        <dbReference type="ARBA" id="ARBA00007534"/>
    </source>
</evidence>